<organism evidence="2 3">
    <name type="scientific">Luteimonas wenzhouensis</name>
    <dbReference type="NCBI Taxonomy" id="2599615"/>
    <lineage>
        <taxon>Bacteria</taxon>
        <taxon>Pseudomonadati</taxon>
        <taxon>Pseudomonadota</taxon>
        <taxon>Gammaproteobacteria</taxon>
        <taxon>Lysobacterales</taxon>
        <taxon>Lysobacteraceae</taxon>
        <taxon>Luteimonas</taxon>
    </lineage>
</organism>
<dbReference type="EMBL" id="VOHE01000002">
    <property type="protein sequence ID" value="TWT20777.1"/>
    <property type="molecule type" value="Genomic_DNA"/>
</dbReference>
<keyword evidence="3" id="KW-1185">Reference proteome</keyword>
<sequence>MRADHHQRQPGSAARRRDRRLDLAVGYAILAMFIGSFLALAALLPAEPAGTAAGRAPAADSQVAANGG</sequence>
<accession>A0A5C5U434</accession>
<name>A0A5C5U434_9GAMM</name>
<evidence type="ECO:0000313" key="2">
    <source>
        <dbReference type="EMBL" id="TWT20777.1"/>
    </source>
</evidence>
<evidence type="ECO:0000256" key="1">
    <source>
        <dbReference type="SAM" id="Phobius"/>
    </source>
</evidence>
<dbReference type="Proteomes" id="UP000315949">
    <property type="component" value="Unassembled WGS sequence"/>
</dbReference>
<keyword evidence="1" id="KW-0812">Transmembrane</keyword>
<evidence type="ECO:0000313" key="3">
    <source>
        <dbReference type="Proteomes" id="UP000315949"/>
    </source>
</evidence>
<reference evidence="2 3" key="1">
    <citation type="submission" date="2019-07" db="EMBL/GenBank/DDBJ databases">
        <title>Luteimonas sp. YD-1 nov., isolated from acidic soil.</title>
        <authorList>
            <person name="Zhou J."/>
        </authorList>
    </citation>
    <scope>NUCLEOTIDE SEQUENCE [LARGE SCALE GENOMIC DNA]</scope>
    <source>
        <strain evidence="2 3">YD-1</strain>
    </source>
</reference>
<protein>
    <submittedName>
        <fullName evidence="2">Uncharacterized protein</fullName>
    </submittedName>
</protein>
<proteinExistence type="predicted"/>
<feature type="transmembrane region" description="Helical" evidence="1">
    <location>
        <begin position="21"/>
        <end position="44"/>
    </location>
</feature>
<keyword evidence="1" id="KW-0472">Membrane</keyword>
<keyword evidence="1" id="KW-1133">Transmembrane helix</keyword>
<dbReference type="RefSeq" id="WP_146311538.1">
    <property type="nucleotide sequence ID" value="NZ_VOHE01000002.1"/>
</dbReference>
<comment type="caution">
    <text evidence="2">The sequence shown here is derived from an EMBL/GenBank/DDBJ whole genome shotgun (WGS) entry which is preliminary data.</text>
</comment>
<gene>
    <name evidence="2" type="ORF">FQY79_05555</name>
</gene>
<dbReference type="AlphaFoldDB" id="A0A5C5U434"/>